<evidence type="ECO:0000256" key="4">
    <source>
        <dbReference type="ARBA" id="ARBA00022430"/>
    </source>
</evidence>
<evidence type="ECO:0000256" key="6">
    <source>
        <dbReference type="ARBA" id="ARBA00022679"/>
    </source>
</evidence>
<dbReference type="InterPro" id="IPR050073">
    <property type="entry name" value="2-IPM_HCS-like"/>
</dbReference>
<keyword evidence="6" id="KW-0808">Transferase</keyword>
<evidence type="ECO:0000313" key="11">
    <source>
        <dbReference type="EMBL" id="AEI75117.1"/>
    </source>
</evidence>
<evidence type="ECO:0000256" key="2">
    <source>
        <dbReference type="ARBA" id="ARBA00009396"/>
    </source>
</evidence>
<dbReference type="InterPro" id="IPR002034">
    <property type="entry name" value="AIPM/Hcit_synth_CS"/>
</dbReference>
<keyword evidence="5" id="KW-0028">Amino-acid biosynthesis</keyword>
<evidence type="ECO:0000256" key="3">
    <source>
        <dbReference type="ARBA" id="ARBA00012973"/>
    </source>
</evidence>
<dbReference type="InterPro" id="IPR000891">
    <property type="entry name" value="PYR_CT"/>
</dbReference>
<dbReference type="PANTHER" id="PTHR10277">
    <property type="entry name" value="HOMOCITRATE SYNTHASE-RELATED"/>
    <property type="match status" value="1"/>
</dbReference>
<dbReference type="Proteomes" id="UP000000505">
    <property type="component" value="Chromosome"/>
</dbReference>
<dbReference type="PANTHER" id="PTHR10277:SF9">
    <property type="entry name" value="2-ISOPROPYLMALATE SYNTHASE 1, CHLOROPLASTIC-RELATED"/>
    <property type="match status" value="1"/>
</dbReference>
<accession>F7XYE1</accession>
<dbReference type="GO" id="GO:0009098">
    <property type="term" value="P:L-leucine biosynthetic process"/>
    <property type="evidence" value="ECO:0007669"/>
    <property type="project" value="UniProtKB-KW"/>
</dbReference>
<reference key="1">
    <citation type="submission" date="2010-09" db="EMBL/GenBank/DDBJ databases">
        <title>An interdependent metabolic patchwork in the nested three-way symbiosis of mealybugs.</title>
        <authorList>
            <person name="McCutcheon J.P."/>
            <person name="von Dohlen C.D."/>
        </authorList>
    </citation>
    <scope>NUCLEOTIDE SEQUENCE</scope>
    <source>
        <strain>PCIT</strain>
    </source>
</reference>
<reference evidence="11 12" key="2">
    <citation type="journal article" date="2011" name="Curr. Biol.">
        <title>An interdependent metabolic patchwork in the nested symbiosis of mealybugs.</title>
        <authorList>
            <person name="McCutcheon J.P."/>
            <person name="von Dohlen C.D."/>
        </authorList>
    </citation>
    <scope>NUCLEOTIDE SEQUENCE [LARGE SCALE GENOMIC DNA]</scope>
    <source>
        <strain evidence="11 12">PCIT</strain>
    </source>
</reference>
<dbReference type="EMBL" id="CP002244">
    <property type="protein sequence ID" value="AEI75117.1"/>
    <property type="molecule type" value="Genomic_DNA"/>
</dbReference>
<dbReference type="PROSITE" id="PS50991">
    <property type="entry name" value="PYR_CT"/>
    <property type="match status" value="1"/>
</dbReference>
<dbReference type="HOGENOM" id="CLU_022158_3_1_4"/>
<evidence type="ECO:0000256" key="1">
    <source>
        <dbReference type="ARBA" id="ARBA00004689"/>
    </source>
</evidence>
<proteinExistence type="inferred from homology"/>
<protein>
    <recommendedName>
        <fullName evidence="3">2-isopropylmalate synthase</fullName>
        <ecNumber evidence="3">2.3.3.13</ecNumber>
    </recommendedName>
</protein>
<dbReference type="FunFam" id="3.20.20.70:FF:000010">
    <property type="entry name" value="2-isopropylmalate synthase"/>
    <property type="match status" value="1"/>
</dbReference>
<evidence type="ECO:0000256" key="9">
    <source>
        <dbReference type="ARBA" id="ARBA00023304"/>
    </source>
</evidence>
<dbReference type="Pfam" id="PF00682">
    <property type="entry name" value="HMGL-like"/>
    <property type="match status" value="1"/>
</dbReference>
<dbReference type="Gene3D" id="1.10.238.260">
    <property type="match status" value="1"/>
</dbReference>
<dbReference type="InterPro" id="IPR013785">
    <property type="entry name" value="Aldolase_TIM"/>
</dbReference>
<evidence type="ECO:0000313" key="12">
    <source>
        <dbReference type="Proteomes" id="UP000000505"/>
    </source>
</evidence>
<dbReference type="Pfam" id="PF22617">
    <property type="entry name" value="HCS_D2"/>
    <property type="match status" value="1"/>
</dbReference>
<dbReference type="EC" id="2.3.3.13" evidence="3"/>
<dbReference type="SUPFAM" id="SSF51569">
    <property type="entry name" value="Aldolase"/>
    <property type="match status" value="1"/>
</dbReference>
<comment type="pathway">
    <text evidence="1">Amino-acid biosynthesis; L-leucine biosynthesis; L-leucine from 3-methyl-2-oxobutanoate: step 1/4.</text>
</comment>
<organism evidence="11 12">
    <name type="scientific">Tremblaya princeps (strain PCIT)</name>
    <dbReference type="NCBI Taxonomy" id="891398"/>
    <lineage>
        <taxon>Bacteria</taxon>
        <taxon>Pseudomonadati</taxon>
        <taxon>Pseudomonadota</taxon>
        <taxon>Betaproteobacteria</taxon>
        <taxon>Candidatus Tremblayella</taxon>
    </lineage>
</organism>
<dbReference type="GO" id="GO:0003852">
    <property type="term" value="F:2-isopropylmalate synthase activity"/>
    <property type="evidence" value="ECO:0007669"/>
    <property type="project" value="UniProtKB-EC"/>
</dbReference>
<evidence type="ECO:0000256" key="8">
    <source>
        <dbReference type="ARBA" id="ARBA00023211"/>
    </source>
</evidence>
<sequence length="391" mass="41211">MARSMRRRLISLLDTTLRDGEQAPGILMGPDSKASMARRLELAGVDVVEAGFAASSASDFEAIRRISCCVRGCVVCSLARAVGHDVRKAAKALEFARHPRIHVFIGSSRLHMAEKLRMHPLEVVDRAAAMVRLARAYCDDVEFSPEDSSRADPSFLCYLARAAVEAGATVVNLTDTVGHGIPEQLSDVAGMLCRSVTISDRVTLSVHCHNDVGLAIANTMAAIACGAGQAECTVTGIGERAGNAALEEVVVAAGLSRSGAGMDVRVDARHMRSLALLASAIARRRLHATKPVVGCHAFAHASGIHQDGVIKNRRTYEALRAEDVGGRGGSIVLGKLSGAHALRDRLEIGGVTIGAIGINRLAIMMKGLASHLPVVYGSALAALHARADRPC</sequence>
<feature type="domain" description="Pyruvate carboxyltransferase" evidence="10">
    <location>
        <begin position="10"/>
        <end position="272"/>
    </location>
</feature>
<gene>
    <name evidence="11" type="primary">leuA</name>
    <name evidence="11" type="ordered locus">TPPCIT_048</name>
</gene>
<comment type="similarity">
    <text evidence="2">Belongs to the alpha-IPM synthase/homocitrate synthase family. LeuA type 1 subfamily.</text>
</comment>
<keyword evidence="8" id="KW-0464">Manganese</keyword>
<keyword evidence="7" id="KW-0479">Metal-binding</keyword>
<keyword evidence="4" id="KW-0432">Leucine biosynthesis</keyword>
<keyword evidence="9" id="KW-0100">Branched-chain amino acid biosynthesis</keyword>
<evidence type="ECO:0000256" key="7">
    <source>
        <dbReference type="ARBA" id="ARBA00022723"/>
    </source>
</evidence>
<dbReference type="CDD" id="cd07940">
    <property type="entry name" value="DRE_TIM_IPMS"/>
    <property type="match status" value="1"/>
</dbReference>
<name>F7XYE1_TREPP</name>
<evidence type="ECO:0000259" key="10">
    <source>
        <dbReference type="PROSITE" id="PS50991"/>
    </source>
</evidence>
<evidence type="ECO:0000256" key="5">
    <source>
        <dbReference type="ARBA" id="ARBA00022605"/>
    </source>
</evidence>
<dbReference type="KEGG" id="tpn:TPPCIT_048"/>
<dbReference type="GO" id="GO:0046872">
    <property type="term" value="F:metal ion binding"/>
    <property type="evidence" value="ECO:0007669"/>
    <property type="project" value="UniProtKB-KW"/>
</dbReference>
<dbReference type="Gene3D" id="3.20.20.70">
    <property type="entry name" value="Aldolase class I"/>
    <property type="match status" value="1"/>
</dbReference>
<dbReference type="InterPro" id="IPR054691">
    <property type="entry name" value="LeuA/HCS_post-cat"/>
</dbReference>
<dbReference type="PROSITE" id="PS00816">
    <property type="entry name" value="AIPM_HOMOCIT_SYNTH_2"/>
    <property type="match status" value="1"/>
</dbReference>
<dbReference type="AlphaFoldDB" id="F7XYE1"/>